<keyword evidence="2" id="KW-1185">Reference proteome</keyword>
<evidence type="ECO:0000313" key="2">
    <source>
        <dbReference type="Proteomes" id="UP000003208"/>
    </source>
</evidence>
<dbReference type="EMBL" id="AGTR01000001">
    <property type="protein sequence ID" value="EHJ06619.1"/>
    <property type="molecule type" value="Genomic_DNA"/>
</dbReference>
<organism evidence="1 2">
    <name type="scientific">Marinobacter manganoxydans MnI7-9</name>
    <dbReference type="NCBI Taxonomy" id="1094979"/>
    <lineage>
        <taxon>Bacteria</taxon>
        <taxon>Pseudomonadati</taxon>
        <taxon>Pseudomonadota</taxon>
        <taxon>Gammaproteobacteria</taxon>
        <taxon>Pseudomonadales</taxon>
        <taxon>Marinobacteraceae</taxon>
        <taxon>Marinobacter</taxon>
    </lineage>
</organism>
<protein>
    <submittedName>
        <fullName evidence="1">Uncharacterized protein</fullName>
    </submittedName>
</protein>
<gene>
    <name evidence="1" type="ORF">KYE_00280</name>
</gene>
<name>G6YMK6_9GAMM</name>
<dbReference type="AlphaFoldDB" id="G6YMK6"/>
<dbReference type="Proteomes" id="UP000003208">
    <property type="component" value="Unassembled WGS sequence"/>
</dbReference>
<sequence length="43" mass="4830">MPPGQKPAEGKAYLLVFAQEYLVQFADYGIDQFFHSGLSPLRV</sequence>
<accession>G6YMK6</accession>
<proteinExistence type="predicted"/>
<evidence type="ECO:0000313" key="1">
    <source>
        <dbReference type="EMBL" id="EHJ06619.1"/>
    </source>
</evidence>
<reference evidence="1 2" key="1">
    <citation type="journal article" date="2012" name="J. Bacteriol.">
        <title>Genome sequence of deep-sea manganese-oxidizing bacterium Marinobacter manganoxydans MnI7-9.</title>
        <authorList>
            <person name="Wang H."/>
            <person name="Li H."/>
            <person name="Shao Z."/>
            <person name="Liao S."/>
            <person name="Johnstone L."/>
            <person name="Rensing C."/>
            <person name="Wang G."/>
        </authorList>
    </citation>
    <scope>NUCLEOTIDE SEQUENCE [LARGE SCALE GENOMIC DNA]</scope>
    <source>
        <strain evidence="1 2">MnI7-9</strain>
    </source>
</reference>